<sequence length="86" mass="9375">MAIVIEDLQMEQLAQQLATAEGVTVREVVRESLLSLAGIRGLTTKKPPLRERLAALAAEVDALPHASPVDTRSDNDILGYDEHGIW</sequence>
<proteinExistence type="predicted"/>
<accession>A0A177NUA9</accession>
<dbReference type="STRING" id="980561.A1359_19115"/>
<organism evidence="1 2">
    <name type="scientific">Methylomonas lenta</name>
    <dbReference type="NCBI Taxonomy" id="980561"/>
    <lineage>
        <taxon>Bacteria</taxon>
        <taxon>Pseudomonadati</taxon>
        <taxon>Pseudomonadota</taxon>
        <taxon>Gammaproteobacteria</taxon>
        <taxon>Methylococcales</taxon>
        <taxon>Methylococcaceae</taxon>
        <taxon>Methylomonas</taxon>
    </lineage>
</organism>
<keyword evidence="2" id="KW-1185">Reference proteome</keyword>
<comment type="caution">
    <text evidence="1">The sequence shown here is derived from an EMBL/GenBank/DDBJ whole genome shotgun (WGS) entry which is preliminary data.</text>
</comment>
<dbReference type="InterPro" id="IPR011660">
    <property type="entry name" value="VapB-like"/>
</dbReference>
<dbReference type="OrthoDB" id="495439at2"/>
<dbReference type="EMBL" id="LUUI01000006">
    <property type="protein sequence ID" value="OAI21647.1"/>
    <property type="molecule type" value="Genomic_DNA"/>
</dbReference>
<dbReference type="RefSeq" id="WP_066976315.1">
    <property type="nucleotide sequence ID" value="NZ_LUUI01000006.1"/>
</dbReference>
<evidence type="ECO:0000313" key="2">
    <source>
        <dbReference type="Proteomes" id="UP000078476"/>
    </source>
</evidence>
<evidence type="ECO:0008006" key="3">
    <source>
        <dbReference type="Google" id="ProtNLM"/>
    </source>
</evidence>
<dbReference type="Proteomes" id="UP000078476">
    <property type="component" value="Unassembled WGS sequence"/>
</dbReference>
<dbReference type="AlphaFoldDB" id="A0A177NUA9"/>
<gene>
    <name evidence="1" type="ORF">A1359_19115</name>
</gene>
<evidence type="ECO:0000313" key="1">
    <source>
        <dbReference type="EMBL" id="OAI21647.1"/>
    </source>
</evidence>
<protein>
    <recommendedName>
        <fullName evidence="3">Antitoxin</fullName>
    </recommendedName>
</protein>
<name>A0A177NUA9_9GAMM</name>
<dbReference type="Pfam" id="PF07704">
    <property type="entry name" value="PSK_trans_fac"/>
    <property type="match status" value="1"/>
</dbReference>
<reference evidence="1 2" key="1">
    <citation type="submission" date="2016-03" db="EMBL/GenBank/DDBJ databases">
        <authorList>
            <person name="Ploux O."/>
        </authorList>
    </citation>
    <scope>NUCLEOTIDE SEQUENCE [LARGE SCALE GENOMIC DNA]</scope>
    <source>
        <strain evidence="1 2">R-45370</strain>
    </source>
</reference>